<feature type="region of interest" description="Disordered" evidence="8">
    <location>
        <begin position="72"/>
        <end position="99"/>
    </location>
</feature>
<evidence type="ECO:0000256" key="6">
    <source>
        <dbReference type="ARBA" id="ARBA00023242"/>
    </source>
</evidence>
<evidence type="ECO:0000256" key="3">
    <source>
        <dbReference type="ARBA" id="ARBA00023015"/>
    </source>
</evidence>
<comment type="caution">
    <text evidence="10">The sequence shown here is derived from an EMBL/GenBank/DDBJ whole genome shotgun (WGS) entry which is preliminary data.</text>
</comment>
<dbReference type="InterPro" id="IPR001471">
    <property type="entry name" value="AP2/ERF_dom"/>
</dbReference>
<dbReference type="GO" id="GO:0009873">
    <property type="term" value="P:ethylene-activated signaling pathway"/>
    <property type="evidence" value="ECO:0007669"/>
    <property type="project" value="UniProtKB-KW"/>
</dbReference>
<evidence type="ECO:0000259" key="9">
    <source>
        <dbReference type="PROSITE" id="PS51032"/>
    </source>
</evidence>
<evidence type="ECO:0000313" key="11">
    <source>
        <dbReference type="Proteomes" id="UP000188268"/>
    </source>
</evidence>
<evidence type="ECO:0000256" key="7">
    <source>
        <dbReference type="ARBA" id="ARBA00024343"/>
    </source>
</evidence>
<dbReference type="PANTHER" id="PTHR31677:SF118">
    <property type="entry name" value="OS04G0399800 PROTEIN"/>
    <property type="match status" value="1"/>
</dbReference>
<gene>
    <name evidence="10" type="ORF">CCACVL1_10089</name>
</gene>
<organism evidence="10 11">
    <name type="scientific">Corchorus capsularis</name>
    <name type="common">Jute</name>
    <dbReference type="NCBI Taxonomy" id="210143"/>
    <lineage>
        <taxon>Eukaryota</taxon>
        <taxon>Viridiplantae</taxon>
        <taxon>Streptophyta</taxon>
        <taxon>Embryophyta</taxon>
        <taxon>Tracheophyta</taxon>
        <taxon>Spermatophyta</taxon>
        <taxon>Magnoliopsida</taxon>
        <taxon>eudicotyledons</taxon>
        <taxon>Gunneridae</taxon>
        <taxon>Pentapetalae</taxon>
        <taxon>rosids</taxon>
        <taxon>malvids</taxon>
        <taxon>Malvales</taxon>
        <taxon>Malvaceae</taxon>
        <taxon>Grewioideae</taxon>
        <taxon>Apeibeae</taxon>
        <taxon>Corchorus</taxon>
    </lineage>
</organism>
<name>A0A1R3ISV9_COCAP</name>
<dbReference type="Pfam" id="PF00847">
    <property type="entry name" value="AP2"/>
    <property type="match status" value="1"/>
</dbReference>
<evidence type="ECO:0000256" key="5">
    <source>
        <dbReference type="ARBA" id="ARBA00023163"/>
    </source>
</evidence>
<dbReference type="InterPro" id="IPR036955">
    <property type="entry name" value="AP2/ERF_dom_sf"/>
</dbReference>
<dbReference type="AlphaFoldDB" id="A0A1R3ISV9"/>
<dbReference type="PRINTS" id="PR00367">
    <property type="entry name" value="ETHRSPELEMNT"/>
</dbReference>
<dbReference type="FunFam" id="3.30.730.10:FF:000001">
    <property type="entry name" value="Ethylene-responsive transcription factor 2"/>
    <property type="match status" value="1"/>
</dbReference>
<sequence length="240" mass="26816">METVPCPSKGKKKQTQGRFLGVRRRPWGRYAAEIRDPNTKERHWLGTFDTAEEAALAYDRAARSMRGPRARTNFVYSDMPPGSSVTSIVSPDERNSQTQQHNNINPQLCFSQELDYSNSNQCQFSSMPQQHVWGSSIDNNMGLLMSYSSESELPPLPDSYSADNSSVSGSGTEYFMGWEAEDQSRKINSNEFEVPSTANGSFFGFDTSEYVHSPLFSRMPSVSDNVPDGFNLGGSSSYFF</sequence>
<dbReference type="GO" id="GO:0003700">
    <property type="term" value="F:DNA-binding transcription factor activity"/>
    <property type="evidence" value="ECO:0007669"/>
    <property type="project" value="InterPro"/>
</dbReference>
<feature type="domain" description="AP2/ERF" evidence="9">
    <location>
        <begin position="18"/>
        <end position="75"/>
    </location>
</feature>
<dbReference type="STRING" id="210143.A0A1R3ISV9"/>
<dbReference type="OMA" id="MFSRMPP"/>
<dbReference type="EMBL" id="AWWV01009580">
    <property type="protein sequence ID" value="OMO85600.1"/>
    <property type="molecule type" value="Genomic_DNA"/>
</dbReference>
<dbReference type="GO" id="GO:0005634">
    <property type="term" value="C:nucleus"/>
    <property type="evidence" value="ECO:0007669"/>
    <property type="project" value="UniProtKB-SubCell"/>
</dbReference>
<keyword evidence="6" id="KW-0539">Nucleus</keyword>
<comment type="subcellular location">
    <subcellularLocation>
        <location evidence="1">Nucleus</location>
    </subcellularLocation>
</comment>
<comment type="similarity">
    <text evidence="7">Belongs to the AP2/ERF transcription factor family. ERF subfamily.</text>
</comment>
<keyword evidence="4" id="KW-0238">DNA-binding</keyword>
<evidence type="ECO:0000256" key="1">
    <source>
        <dbReference type="ARBA" id="ARBA00004123"/>
    </source>
</evidence>
<dbReference type="Gramene" id="OMO85600">
    <property type="protein sequence ID" value="OMO85600"/>
    <property type="gene ID" value="CCACVL1_10089"/>
</dbReference>
<keyword evidence="11" id="KW-1185">Reference proteome</keyword>
<dbReference type="Gene3D" id="3.30.730.10">
    <property type="entry name" value="AP2/ERF domain"/>
    <property type="match status" value="1"/>
</dbReference>
<dbReference type="Proteomes" id="UP000188268">
    <property type="component" value="Unassembled WGS sequence"/>
</dbReference>
<dbReference type="PANTHER" id="PTHR31677">
    <property type="entry name" value="AP2 DOMAIN CLASS TRANSCRIPTION FACTOR"/>
    <property type="match status" value="1"/>
</dbReference>
<dbReference type="PROSITE" id="PS51032">
    <property type="entry name" value="AP2_ERF"/>
    <property type="match status" value="1"/>
</dbReference>
<dbReference type="SUPFAM" id="SSF54171">
    <property type="entry name" value="DNA-binding domain"/>
    <property type="match status" value="1"/>
</dbReference>
<reference evidence="10 11" key="1">
    <citation type="submission" date="2013-09" db="EMBL/GenBank/DDBJ databases">
        <title>Corchorus capsularis genome sequencing.</title>
        <authorList>
            <person name="Alam M."/>
            <person name="Haque M.S."/>
            <person name="Islam M.S."/>
            <person name="Emdad E.M."/>
            <person name="Islam M.M."/>
            <person name="Ahmed B."/>
            <person name="Halim A."/>
            <person name="Hossen Q.M.M."/>
            <person name="Hossain M.Z."/>
            <person name="Ahmed R."/>
            <person name="Khan M.M."/>
            <person name="Islam R."/>
            <person name="Rashid M.M."/>
            <person name="Khan S.A."/>
            <person name="Rahman M.S."/>
            <person name="Alam M."/>
        </authorList>
    </citation>
    <scope>NUCLEOTIDE SEQUENCE [LARGE SCALE GENOMIC DNA]</scope>
    <source>
        <strain evidence="11">cv. CVL-1</strain>
        <tissue evidence="10">Whole seedling</tissue>
    </source>
</reference>
<evidence type="ECO:0000256" key="2">
    <source>
        <dbReference type="ARBA" id="ARBA00022745"/>
    </source>
</evidence>
<proteinExistence type="inferred from homology"/>
<evidence type="ECO:0000313" key="10">
    <source>
        <dbReference type="EMBL" id="OMO85600.1"/>
    </source>
</evidence>
<dbReference type="CDD" id="cd00018">
    <property type="entry name" value="AP2"/>
    <property type="match status" value="1"/>
</dbReference>
<accession>A0A1R3ISV9</accession>
<keyword evidence="5" id="KW-0804">Transcription</keyword>
<evidence type="ECO:0000256" key="8">
    <source>
        <dbReference type="SAM" id="MobiDB-lite"/>
    </source>
</evidence>
<dbReference type="OrthoDB" id="780830at2759"/>
<keyword evidence="2" id="KW-0936">Ethylene signaling pathway</keyword>
<dbReference type="GO" id="GO:0003677">
    <property type="term" value="F:DNA binding"/>
    <property type="evidence" value="ECO:0007669"/>
    <property type="project" value="UniProtKB-KW"/>
</dbReference>
<evidence type="ECO:0000256" key="4">
    <source>
        <dbReference type="ARBA" id="ARBA00023125"/>
    </source>
</evidence>
<dbReference type="InterPro" id="IPR016177">
    <property type="entry name" value="DNA-bd_dom_sf"/>
</dbReference>
<protein>
    <recommendedName>
        <fullName evidence="9">AP2/ERF domain-containing protein</fullName>
    </recommendedName>
</protein>
<keyword evidence="3" id="KW-0805">Transcription regulation</keyword>
<dbReference type="SMART" id="SM00380">
    <property type="entry name" value="AP2"/>
    <property type="match status" value="1"/>
</dbReference>